<keyword evidence="1" id="KW-0472">Membrane</keyword>
<feature type="transmembrane region" description="Helical" evidence="1">
    <location>
        <begin position="33"/>
        <end position="57"/>
    </location>
</feature>
<dbReference type="AlphaFoldDB" id="A0A6J1DTW1"/>
<dbReference type="Gene3D" id="3.70.10.10">
    <property type="match status" value="1"/>
</dbReference>
<evidence type="ECO:0000256" key="1">
    <source>
        <dbReference type="SAM" id="Phobius"/>
    </source>
</evidence>
<dbReference type="KEGG" id="mcha:111023086"/>
<accession>A0A6J1DTW1</accession>
<dbReference type="OrthoDB" id="1705926at2759"/>
<dbReference type="GeneID" id="111023086"/>
<keyword evidence="1" id="KW-0812">Transmembrane</keyword>
<name>A0A6J1DTW1_MOMCH</name>
<evidence type="ECO:0000313" key="2">
    <source>
        <dbReference type="Proteomes" id="UP000504603"/>
    </source>
</evidence>
<protein>
    <submittedName>
        <fullName evidence="3">Uncharacterized protein LOC111023086</fullName>
    </submittedName>
</protein>
<dbReference type="RefSeq" id="XP_022156121.1">
    <property type="nucleotide sequence ID" value="XM_022300429.1"/>
</dbReference>
<sequence length="293" mass="34072">MALQYKMSKFRECSVSVYSETEEKIERKKSKSVAMILFGINTIPLINAMLVLVQFALKADLNCTPGMVSLISTPTSDRFTAALRLAPPFFIYYPLNRYFRCTIYADAFYRILFNMLCRGYSRMVLDYDERINEDRILLVFRSLMRDAEEPLTSGLVVLPHENQVVAEIDYRYFFSIDSEKFAHIVTELHFFYDTIHVTMTDSQVKFALGAIEIVLTKEENECIIGRIGEEEETHFEIYVNPKKFFYLLPARSKRVWFFKSLEYSTGSVGTIIAAPIGLYAQMWVFFPHETPQN</sequence>
<keyword evidence="1" id="KW-1133">Transmembrane helix</keyword>
<proteinExistence type="predicted"/>
<gene>
    <name evidence="3" type="primary">LOC111023086</name>
</gene>
<evidence type="ECO:0000313" key="3">
    <source>
        <dbReference type="RefSeq" id="XP_022156121.1"/>
    </source>
</evidence>
<reference evidence="3" key="1">
    <citation type="submission" date="2025-08" db="UniProtKB">
        <authorList>
            <consortium name="RefSeq"/>
        </authorList>
    </citation>
    <scope>IDENTIFICATION</scope>
    <source>
        <strain evidence="3">OHB3-1</strain>
    </source>
</reference>
<dbReference type="Proteomes" id="UP000504603">
    <property type="component" value="Unplaced"/>
</dbReference>
<organism evidence="2 3">
    <name type="scientific">Momordica charantia</name>
    <name type="common">Bitter gourd</name>
    <name type="synonym">Balsam pear</name>
    <dbReference type="NCBI Taxonomy" id="3673"/>
    <lineage>
        <taxon>Eukaryota</taxon>
        <taxon>Viridiplantae</taxon>
        <taxon>Streptophyta</taxon>
        <taxon>Embryophyta</taxon>
        <taxon>Tracheophyta</taxon>
        <taxon>Spermatophyta</taxon>
        <taxon>Magnoliopsida</taxon>
        <taxon>eudicotyledons</taxon>
        <taxon>Gunneridae</taxon>
        <taxon>Pentapetalae</taxon>
        <taxon>rosids</taxon>
        <taxon>fabids</taxon>
        <taxon>Cucurbitales</taxon>
        <taxon>Cucurbitaceae</taxon>
        <taxon>Momordiceae</taxon>
        <taxon>Momordica</taxon>
    </lineage>
</organism>
<keyword evidence="2" id="KW-1185">Reference proteome</keyword>